<reference evidence="5 6" key="1">
    <citation type="submission" date="2019-09" db="EMBL/GenBank/DDBJ databases">
        <title>Phylogeny of genus Pseudoclavibacter and closely related genus.</title>
        <authorList>
            <person name="Li Y."/>
        </authorList>
    </citation>
    <scope>NUCLEOTIDE SEQUENCE [LARGE SCALE GENOMIC DNA]</scope>
    <source>
        <strain evidence="5 6">DSM 23821</strain>
    </source>
</reference>
<dbReference type="RefSeq" id="WP_158041935.1">
    <property type="nucleotide sequence ID" value="NZ_JACCFV010000001.1"/>
</dbReference>
<dbReference type="InterPro" id="IPR018060">
    <property type="entry name" value="HTH_AraC"/>
</dbReference>
<dbReference type="Pfam" id="PF14525">
    <property type="entry name" value="AraC_binding_2"/>
    <property type="match status" value="1"/>
</dbReference>
<proteinExistence type="predicted"/>
<gene>
    <name evidence="5" type="ORF">F8O01_16105</name>
</gene>
<protein>
    <submittedName>
        <fullName evidence="5">AraC family transcriptional regulator</fullName>
    </submittedName>
</protein>
<name>A0A7J5BNA9_9MICO</name>
<dbReference type="AlphaFoldDB" id="A0A7J5BNA9"/>
<keyword evidence="3" id="KW-0804">Transcription</keyword>
<dbReference type="InterPro" id="IPR020449">
    <property type="entry name" value="Tscrpt_reg_AraC-type_HTH"/>
</dbReference>
<dbReference type="GO" id="GO:0003700">
    <property type="term" value="F:DNA-binding transcription factor activity"/>
    <property type="evidence" value="ECO:0007669"/>
    <property type="project" value="InterPro"/>
</dbReference>
<organism evidence="5 6">
    <name type="scientific">Pseudoclavibacter chungangensis</name>
    <dbReference type="NCBI Taxonomy" id="587635"/>
    <lineage>
        <taxon>Bacteria</taxon>
        <taxon>Bacillati</taxon>
        <taxon>Actinomycetota</taxon>
        <taxon>Actinomycetes</taxon>
        <taxon>Micrococcales</taxon>
        <taxon>Microbacteriaceae</taxon>
        <taxon>Pseudoclavibacter</taxon>
    </lineage>
</organism>
<dbReference type="PROSITE" id="PS00041">
    <property type="entry name" value="HTH_ARAC_FAMILY_1"/>
    <property type="match status" value="1"/>
</dbReference>
<dbReference type="PROSITE" id="PS01124">
    <property type="entry name" value="HTH_ARAC_FAMILY_2"/>
    <property type="match status" value="1"/>
</dbReference>
<feature type="domain" description="HTH araC/xylS-type" evidence="4">
    <location>
        <begin position="209"/>
        <end position="306"/>
    </location>
</feature>
<keyword evidence="2" id="KW-0238">DNA-binding</keyword>
<sequence length="307" mass="33356">MSMMLDTRMVSVADRPEYWSAGIAEHFFPMRVKSFGAPSFDAQLGGGGVGPLLIRSITGPPHRVERTQRMVASADPECFLLYLVRRGACRVEQDDRGCELRAGDVAIQDTSRPSSFEATLGIDVQVVTFPKWFLGGHAAAIGARAATRVVGAETPLVRMVAPLFASIARAADGGGVSGGDGEIAAELLSSIMRGLYVERVADRSSPLQARMRQYALAHLRDPDLGPERIARAHHVSTRYVHKLFAASGGVSAWIRDQRLEEAARELRETDHSVSQVAFSWGYGNAASFARAFRRAHGRSPRELRIAG</sequence>
<keyword evidence="1" id="KW-0805">Transcription regulation</keyword>
<comment type="caution">
    <text evidence="5">The sequence shown here is derived from an EMBL/GenBank/DDBJ whole genome shotgun (WGS) entry which is preliminary data.</text>
</comment>
<accession>A0A7J5BNA9</accession>
<dbReference type="InterPro" id="IPR009057">
    <property type="entry name" value="Homeodomain-like_sf"/>
</dbReference>
<evidence type="ECO:0000256" key="2">
    <source>
        <dbReference type="ARBA" id="ARBA00023125"/>
    </source>
</evidence>
<dbReference type="PANTHER" id="PTHR46796:SF6">
    <property type="entry name" value="ARAC SUBFAMILY"/>
    <property type="match status" value="1"/>
</dbReference>
<dbReference type="OrthoDB" id="9799345at2"/>
<dbReference type="SUPFAM" id="SSF46689">
    <property type="entry name" value="Homeodomain-like"/>
    <property type="match status" value="1"/>
</dbReference>
<evidence type="ECO:0000313" key="5">
    <source>
        <dbReference type="EMBL" id="KAB1652851.1"/>
    </source>
</evidence>
<dbReference type="InterPro" id="IPR050204">
    <property type="entry name" value="AraC_XylS_family_regulators"/>
</dbReference>
<dbReference type="PANTHER" id="PTHR46796">
    <property type="entry name" value="HTH-TYPE TRANSCRIPTIONAL ACTIVATOR RHAS-RELATED"/>
    <property type="match status" value="1"/>
</dbReference>
<dbReference type="InterPro" id="IPR018062">
    <property type="entry name" value="HTH_AraC-typ_CS"/>
</dbReference>
<dbReference type="Gene3D" id="1.10.10.60">
    <property type="entry name" value="Homeodomain-like"/>
    <property type="match status" value="1"/>
</dbReference>
<evidence type="ECO:0000256" key="3">
    <source>
        <dbReference type="ARBA" id="ARBA00023163"/>
    </source>
</evidence>
<dbReference type="Pfam" id="PF12833">
    <property type="entry name" value="HTH_18"/>
    <property type="match status" value="1"/>
</dbReference>
<dbReference type="Proteomes" id="UP000467240">
    <property type="component" value="Unassembled WGS sequence"/>
</dbReference>
<dbReference type="InterPro" id="IPR035418">
    <property type="entry name" value="AraC-bd_2"/>
</dbReference>
<evidence type="ECO:0000259" key="4">
    <source>
        <dbReference type="PROSITE" id="PS01124"/>
    </source>
</evidence>
<evidence type="ECO:0000313" key="6">
    <source>
        <dbReference type="Proteomes" id="UP000467240"/>
    </source>
</evidence>
<dbReference type="PRINTS" id="PR00032">
    <property type="entry name" value="HTHARAC"/>
</dbReference>
<dbReference type="EMBL" id="WBJZ01000027">
    <property type="protein sequence ID" value="KAB1652851.1"/>
    <property type="molecule type" value="Genomic_DNA"/>
</dbReference>
<keyword evidence="6" id="KW-1185">Reference proteome</keyword>
<dbReference type="SMART" id="SM00342">
    <property type="entry name" value="HTH_ARAC"/>
    <property type="match status" value="1"/>
</dbReference>
<evidence type="ECO:0000256" key="1">
    <source>
        <dbReference type="ARBA" id="ARBA00023015"/>
    </source>
</evidence>
<dbReference type="GO" id="GO:0043565">
    <property type="term" value="F:sequence-specific DNA binding"/>
    <property type="evidence" value="ECO:0007669"/>
    <property type="project" value="InterPro"/>
</dbReference>